<name>A0A6J7FY94_9ZZZZ</name>
<evidence type="ECO:0000313" key="3">
    <source>
        <dbReference type="EMBL" id="CAB4896653.1"/>
    </source>
</evidence>
<organism evidence="3">
    <name type="scientific">freshwater metagenome</name>
    <dbReference type="NCBI Taxonomy" id="449393"/>
    <lineage>
        <taxon>unclassified sequences</taxon>
        <taxon>metagenomes</taxon>
        <taxon>ecological metagenomes</taxon>
    </lineage>
</organism>
<feature type="region of interest" description="Disordered" evidence="1">
    <location>
        <begin position="65"/>
        <end position="102"/>
    </location>
</feature>
<accession>A0A6J7FY94</accession>
<feature type="transmembrane region" description="Helical" evidence="2">
    <location>
        <begin position="38"/>
        <end position="59"/>
    </location>
</feature>
<keyword evidence="2" id="KW-0472">Membrane</keyword>
<feature type="compositionally biased region" description="Low complexity" evidence="1">
    <location>
        <begin position="72"/>
        <end position="94"/>
    </location>
</feature>
<evidence type="ECO:0000256" key="1">
    <source>
        <dbReference type="SAM" id="MobiDB-lite"/>
    </source>
</evidence>
<feature type="compositionally biased region" description="Polar residues" evidence="1">
    <location>
        <begin position="1"/>
        <end position="12"/>
    </location>
</feature>
<keyword evidence="2" id="KW-0812">Transmembrane</keyword>
<feature type="region of interest" description="Disordered" evidence="1">
    <location>
        <begin position="1"/>
        <end position="21"/>
    </location>
</feature>
<evidence type="ECO:0000256" key="2">
    <source>
        <dbReference type="SAM" id="Phobius"/>
    </source>
</evidence>
<gene>
    <name evidence="3" type="ORF">UFOPK3516_00722</name>
</gene>
<protein>
    <submittedName>
        <fullName evidence="3">Unannotated protein</fullName>
    </submittedName>
</protein>
<sequence>MSNEMSVATHTLAQRGRQAGWSTIDAQRGRMKITVKGALRIGATIIGGVIILVVVLTAINRPASRPPVSGLSSQESASPSSASTPTSSFESAAPVPTPAITPVPASHETVVARRGIDPLSRLIEQSCDAPDYIDIDGWRIEGDTVIYSVSDSDTEWTSTASTSFAALDAGATSPVFVTDAHDWASNGCVIK</sequence>
<dbReference type="AlphaFoldDB" id="A0A6J7FY94"/>
<proteinExistence type="predicted"/>
<dbReference type="EMBL" id="CAFBMB010000042">
    <property type="protein sequence ID" value="CAB4896653.1"/>
    <property type="molecule type" value="Genomic_DNA"/>
</dbReference>
<reference evidence="3" key="1">
    <citation type="submission" date="2020-05" db="EMBL/GenBank/DDBJ databases">
        <authorList>
            <person name="Chiriac C."/>
            <person name="Salcher M."/>
            <person name="Ghai R."/>
            <person name="Kavagutti S V."/>
        </authorList>
    </citation>
    <scope>NUCLEOTIDE SEQUENCE</scope>
</reference>
<keyword evidence="2" id="KW-1133">Transmembrane helix</keyword>